<name>A0A2V3IQW1_9FLOR</name>
<sequence length="94" mass="10818">MEASNEREAHQKDSATAKTAKEEAEDYKVINTDIHQLMQLLPKRAILGKHLNKRGWFRPDKMRSRVQEVASSRQMQPKLNDRDVENQGSEEATA</sequence>
<gene>
    <name evidence="2" type="ORF">BWQ96_06717</name>
</gene>
<evidence type="ECO:0000256" key="1">
    <source>
        <dbReference type="SAM" id="MobiDB-lite"/>
    </source>
</evidence>
<proteinExistence type="predicted"/>
<evidence type="ECO:0000313" key="2">
    <source>
        <dbReference type="EMBL" id="PXF43540.1"/>
    </source>
</evidence>
<dbReference type="EMBL" id="NBIV01000121">
    <property type="protein sequence ID" value="PXF43540.1"/>
    <property type="molecule type" value="Genomic_DNA"/>
</dbReference>
<feature type="region of interest" description="Disordered" evidence="1">
    <location>
        <begin position="1"/>
        <end position="25"/>
    </location>
</feature>
<dbReference type="AlphaFoldDB" id="A0A2V3IQW1"/>
<protein>
    <submittedName>
        <fullName evidence="2">Uncharacterized protein</fullName>
    </submittedName>
</protein>
<dbReference type="Proteomes" id="UP000247409">
    <property type="component" value="Unassembled WGS sequence"/>
</dbReference>
<accession>A0A2V3IQW1</accession>
<evidence type="ECO:0000313" key="3">
    <source>
        <dbReference type="Proteomes" id="UP000247409"/>
    </source>
</evidence>
<organism evidence="2 3">
    <name type="scientific">Gracilariopsis chorda</name>
    <dbReference type="NCBI Taxonomy" id="448386"/>
    <lineage>
        <taxon>Eukaryota</taxon>
        <taxon>Rhodophyta</taxon>
        <taxon>Florideophyceae</taxon>
        <taxon>Rhodymeniophycidae</taxon>
        <taxon>Gracilariales</taxon>
        <taxon>Gracilariaceae</taxon>
        <taxon>Gracilariopsis</taxon>
    </lineage>
</organism>
<keyword evidence="3" id="KW-1185">Reference proteome</keyword>
<comment type="caution">
    <text evidence="2">The sequence shown here is derived from an EMBL/GenBank/DDBJ whole genome shotgun (WGS) entry which is preliminary data.</text>
</comment>
<reference evidence="2 3" key="1">
    <citation type="journal article" date="2018" name="Mol. Biol. Evol.">
        <title>Analysis of the draft genome of the red seaweed Gracilariopsis chorda provides insights into genome size evolution in Rhodophyta.</title>
        <authorList>
            <person name="Lee J."/>
            <person name="Yang E.C."/>
            <person name="Graf L."/>
            <person name="Yang J.H."/>
            <person name="Qiu H."/>
            <person name="Zel Zion U."/>
            <person name="Chan C.X."/>
            <person name="Stephens T.G."/>
            <person name="Weber A.P.M."/>
            <person name="Boo G.H."/>
            <person name="Boo S.M."/>
            <person name="Kim K.M."/>
            <person name="Shin Y."/>
            <person name="Jung M."/>
            <person name="Lee S.J."/>
            <person name="Yim H.S."/>
            <person name="Lee J.H."/>
            <person name="Bhattacharya D."/>
            <person name="Yoon H.S."/>
        </authorList>
    </citation>
    <scope>NUCLEOTIDE SEQUENCE [LARGE SCALE GENOMIC DNA]</scope>
    <source>
        <strain evidence="2 3">SKKU-2015</strain>
        <tissue evidence="2">Whole body</tissue>
    </source>
</reference>
<feature type="region of interest" description="Disordered" evidence="1">
    <location>
        <begin position="58"/>
        <end position="94"/>
    </location>
</feature>